<dbReference type="PANTHER" id="PTHR44757:SF2">
    <property type="entry name" value="BIOFILM ARCHITECTURE MAINTENANCE PROTEIN MBAA"/>
    <property type="match status" value="1"/>
</dbReference>
<dbReference type="PROSITE" id="PS50883">
    <property type="entry name" value="EAL"/>
    <property type="match status" value="1"/>
</dbReference>
<protein>
    <submittedName>
        <fullName evidence="1">EAL domain-containing protein</fullName>
    </submittedName>
</protein>
<dbReference type="Pfam" id="PF00990">
    <property type="entry name" value="GGDEF"/>
    <property type="match status" value="1"/>
</dbReference>
<dbReference type="SUPFAM" id="SSF55073">
    <property type="entry name" value="Nucleotide cyclase"/>
    <property type="match status" value="1"/>
</dbReference>
<dbReference type="InterPro" id="IPR001610">
    <property type="entry name" value="PAC"/>
</dbReference>
<dbReference type="Pfam" id="PF07494">
    <property type="entry name" value="Reg_prop"/>
    <property type="match status" value="5"/>
</dbReference>
<reference evidence="1 2" key="1">
    <citation type="submission" date="2024-06" db="EMBL/GenBank/DDBJ databases">
        <authorList>
            <person name="Li F."/>
        </authorList>
    </citation>
    <scope>NUCLEOTIDE SEQUENCE [LARGE SCALE GENOMIC DNA]</scope>
    <source>
        <strain evidence="1 2">GXAS 311</strain>
    </source>
</reference>
<dbReference type="InterPro" id="IPR000160">
    <property type="entry name" value="GGDEF_dom"/>
</dbReference>
<dbReference type="PROSITE" id="PS50113">
    <property type="entry name" value="PAC"/>
    <property type="match status" value="1"/>
</dbReference>
<dbReference type="PANTHER" id="PTHR44757">
    <property type="entry name" value="DIGUANYLATE CYCLASE DGCP"/>
    <property type="match status" value="1"/>
</dbReference>
<dbReference type="SMART" id="SM00091">
    <property type="entry name" value="PAS"/>
    <property type="match status" value="1"/>
</dbReference>
<dbReference type="SMART" id="SM00267">
    <property type="entry name" value="GGDEF"/>
    <property type="match status" value="1"/>
</dbReference>
<dbReference type="SUPFAM" id="SSF141868">
    <property type="entry name" value="EAL domain-like"/>
    <property type="match status" value="1"/>
</dbReference>
<dbReference type="InterPro" id="IPR035919">
    <property type="entry name" value="EAL_sf"/>
</dbReference>
<dbReference type="SMART" id="SM00086">
    <property type="entry name" value="PAC"/>
    <property type="match status" value="2"/>
</dbReference>
<organism evidence="1 2">
    <name type="scientific">Aliikangiella maris</name>
    <dbReference type="NCBI Taxonomy" id="3162458"/>
    <lineage>
        <taxon>Bacteria</taxon>
        <taxon>Pseudomonadati</taxon>
        <taxon>Pseudomonadota</taxon>
        <taxon>Gammaproteobacteria</taxon>
        <taxon>Oceanospirillales</taxon>
        <taxon>Pleioneaceae</taxon>
        <taxon>Aliikangiella</taxon>
    </lineage>
</organism>
<dbReference type="Pfam" id="PF07495">
    <property type="entry name" value="Y_Y_Y"/>
    <property type="match status" value="1"/>
</dbReference>
<dbReference type="Gene3D" id="2.60.40.10">
    <property type="entry name" value="Immunoglobulins"/>
    <property type="match status" value="1"/>
</dbReference>
<dbReference type="PROSITE" id="PS50887">
    <property type="entry name" value="GGDEF"/>
    <property type="match status" value="1"/>
</dbReference>
<accession>A0ABV2BTH2</accession>
<sequence>MDRFNLLKFVFLFLLMTLSSSNFVSAEPLFQFHTLTKKDGLVSIVVFDMIEDNHGFIWLGTEDGLQKYDGNELITYRYDRLDENSLSNNGVSALLIDKNGDLWVGTENGLNVYDRHLDNFRKIEVSDKGINSSNIRSLYQTEDGLIWVGTAKGLNSIDLNTQTIKSYAHHKVRTIFEDDHKQLWVGTIRGGLYLFDRSNTKFIPVNMLEDAREGSSNNYKNISIVDIYQDSYGRIFVATWGEGVFLLERDIRRLIPFEINLPSKSVRTIHQDKLGQLWFGTRNGILVVEPTQMSERLILADYRNDMSLIEDNISSIYQGKDKTIWVGTYGGGVSRYFPDSKRFETYGIHPVANEGLEDSSIASLYENKDGNIWLGSESGKLSLFNTRSKTFEYFPLMSDGKSIDATIRTIFQDSDESVLLGTFQGLLKYDLKSKQLSKYDDAVNQVLNGDHPVVFITADLNENIWIGIEGKGVFVFRQTEGQFQQIGELSKNMISPRVIVFSDKNSGYIANKDESIHKITFRLNQSDQFNIQSEEIPGTDSFQTIDLAVDWSGKLWVGTWSKGLKIIDHESRIATIDESNGLPNNSIYSVIADFTTKNIWISSNHGLSAIDVSGNDITSFNVSDGLQGNEFNLPGIQSKNGFLYFGGTNGLNRFYPSVEKKAPYIRDAVFVDFYIANTKVKVSEKGILPSTLSTLAEVHLKYDQTPFSIKFTSPQFVRNNDLLFRYRLKGLSEQWITSDSSNKLATYTNIDPGFYEFELQVGNIQQKWNEKINKLNIVIEPPWWQTKVAYLIYTLIMLFIVGSSIFYYYQKRKREKQIQQSIQENEERLKLSLWGSGYEFWDWNLETGDISRSNEFKKIQIDCTKLSRNLYQLASYIHPADLENVRKQLQAHIAGKSKHFELCYRIVDVDKGWRWIQDRGKVVAVDKSGNALRMSGTQRDITSIKRKDEQFEMLGQAFKSTSDGVWIRDSDWRLIECNPAFEKISGFPLREKKGEVLWFPETQEQSRNIIQRIRTSAEEHGSWQGEVWAERKNDEPFPQKLSIDTLHDENGNVRYYVGVFSDITFRKRAEEEFRKLANYDSLTGLPNRACLNDRLNLIIEKTKRDNGRFALLLVDIDNFKRINDSLGHKVGDILLKQVGARLVSCNKDGDTVARVGGDEFIIVIEEVKSSALVATFVELLLNELNQPIFVKGQQLKLSYSIGITLAPDDAIIGDRLIRNADTAMNEAKKLVNNSYSFYSIEFNERARKRLELENALRKAIDDETIELYYQPKVDLNSGLVDGIEALARWTHKELGVISPAEFIPLAEETGLIVPLGHSILRQAAQQTKKWVDAGVMRGRTSVNLSANQFWNRNLADEITQILKEEGLENKYIELEITESACMQDTEETKAQIKILKDLGFSLALDDFGTGYSSLAQLKSLPFDTLKVDKSFVDNIETNAQDSRVVKAIIDIAKSMEMKVIIEGVESKSQCEYLWKNRAYYVQGFYFSRPVRSSLVPEVLKRKWHRQEYLGNIAGNVTPLG</sequence>
<dbReference type="InterPro" id="IPR013655">
    <property type="entry name" value="PAS_fold_3"/>
</dbReference>
<dbReference type="Pfam" id="PF00563">
    <property type="entry name" value="EAL"/>
    <property type="match status" value="1"/>
</dbReference>
<dbReference type="Proteomes" id="UP001548189">
    <property type="component" value="Unassembled WGS sequence"/>
</dbReference>
<evidence type="ECO:0000313" key="1">
    <source>
        <dbReference type="EMBL" id="MET1255241.1"/>
    </source>
</evidence>
<dbReference type="Pfam" id="PF08447">
    <property type="entry name" value="PAS_3"/>
    <property type="match status" value="1"/>
</dbReference>
<dbReference type="SUPFAM" id="SSF63829">
    <property type="entry name" value="Calcium-dependent phosphotriesterase"/>
    <property type="match status" value="2"/>
</dbReference>
<dbReference type="InterPro" id="IPR000014">
    <property type="entry name" value="PAS"/>
</dbReference>
<proteinExistence type="predicted"/>
<dbReference type="NCBIfam" id="TIGR00229">
    <property type="entry name" value="sensory_box"/>
    <property type="match status" value="1"/>
</dbReference>
<dbReference type="InterPro" id="IPR043128">
    <property type="entry name" value="Rev_trsase/Diguanyl_cyclase"/>
</dbReference>
<dbReference type="CDD" id="cd01948">
    <property type="entry name" value="EAL"/>
    <property type="match status" value="1"/>
</dbReference>
<dbReference type="NCBIfam" id="TIGR00254">
    <property type="entry name" value="GGDEF"/>
    <property type="match status" value="1"/>
</dbReference>
<dbReference type="CDD" id="cd00130">
    <property type="entry name" value="PAS"/>
    <property type="match status" value="2"/>
</dbReference>
<dbReference type="CDD" id="cd01949">
    <property type="entry name" value="GGDEF"/>
    <property type="match status" value="1"/>
</dbReference>
<dbReference type="InterPro" id="IPR052155">
    <property type="entry name" value="Biofilm_reg_signaling"/>
</dbReference>
<dbReference type="InterPro" id="IPR011110">
    <property type="entry name" value="Reg_prop"/>
</dbReference>
<dbReference type="PROSITE" id="PS50112">
    <property type="entry name" value="PAS"/>
    <property type="match status" value="1"/>
</dbReference>
<dbReference type="Pfam" id="PF13426">
    <property type="entry name" value="PAS_9"/>
    <property type="match status" value="1"/>
</dbReference>
<dbReference type="SMART" id="SM00052">
    <property type="entry name" value="EAL"/>
    <property type="match status" value="1"/>
</dbReference>
<dbReference type="InterPro" id="IPR013783">
    <property type="entry name" value="Ig-like_fold"/>
</dbReference>
<dbReference type="InterPro" id="IPR029787">
    <property type="entry name" value="Nucleotide_cyclase"/>
</dbReference>
<dbReference type="SUPFAM" id="SSF55785">
    <property type="entry name" value="PYP-like sensor domain (PAS domain)"/>
    <property type="match status" value="2"/>
</dbReference>
<dbReference type="Gene3D" id="2.130.10.10">
    <property type="entry name" value="YVTN repeat-like/Quinoprotein amine dehydrogenase"/>
    <property type="match status" value="3"/>
</dbReference>
<dbReference type="Gene3D" id="3.30.70.270">
    <property type="match status" value="1"/>
</dbReference>
<dbReference type="Gene3D" id="3.30.450.20">
    <property type="entry name" value="PAS domain"/>
    <property type="match status" value="2"/>
</dbReference>
<dbReference type="InterPro" id="IPR001633">
    <property type="entry name" value="EAL_dom"/>
</dbReference>
<dbReference type="InterPro" id="IPR035965">
    <property type="entry name" value="PAS-like_dom_sf"/>
</dbReference>
<dbReference type="InterPro" id="IPR011123">
    <property type="entry name" value="Y_Y_Y"/>
</dbReference>
<gene>
    <name evidence="1" type="ORF">ABVT43_08895</name>
</gene>
<keyword evidence="2" id="KW-1185">Reference proteome</keyword>
<dbReference type="InterPro" id="IPR000700">
    <property type="entry name" value="PAS-assoc_C"/>
</dbReference>
<dbReference type="InterPro" id="IPR015943">
    <property type="entry name" value="WD40/YVTN_repeat-like_dom_sf"/>
</dbReference>
<dbReference type="EMBL" id="JBEVCJ010000008">
    <property type="protein sequence ID" value="MET1255241.1"/>
    <property type="molecule type" value="Genomic_DNA"/>
</dbReference>
<evidence type="ECO:0000313" key="2">
    <source>
        <dbReference type="Proteomes" id="UP001548189"/>
    </source>
</evidence>
<name>A0ABV2BTH2_9GAMM</name>
<dbReference type="Gene3D" id="3.20.20.450">
    <property type="entry name" value="EAL domain"/>
    <property type="match status" value="1"/>
</dbReference>
<comment type="caution">
    <text evidence="1">The sequence shown here is derived from an EMBL/GenBank/DDBJ whole genome shotgun (WGS) entry which is preliminary data.</text>
</comment>